<dbReference type="Proteomes" id="UP000218267">
    <property type="component" value="Chromosome"/>
</dbReference>
<dbReference type="AlphaFoldDB" id="A0A1Y1CEA1"/>
<accession>A0A1Y1CEA1</accession>
<protein>
    <submittedName>
        <fullName evidence="1">Uncharacterized protein</fullName>
    </submittedName>
</protein>
<name>A0A1Y1CEA1_9BACT</name>
<evidence type="ECO:0000313" key="2">
    <source>
        <dbReference type="Proteomes" id="UP000218267"/>
    </source>
</evidence>
<dbReference type="RefSeq" id="WP_096427610.1">
    <property type="nucleotide sequence ID" value="NZ_AP018042.1"/>
</dbReference>
<sequence>MSKILGHSFHIPVMGTGFTVDTPVKVAHLGISSVVSIVDDTLLEKMRELYCNKLSLPFLPISEKTKDFRAERITSYLNLIDEIVKEKFENLKTSVQEKKEDLEEYLDMLPDFSEVKKEFKEKFEGNSYVKEAKEWLSNHLPLGAIDVNIMTKLDKDNFYEGEQLPAEYNDAHAALRGFAMSNLDSSMVLSAGMNPRLYGYLDQFEDFYPDETGYIKKKIVLKVSDYRSALIQGKYLAKKGIWISEFRIESGLNCGGHAFATEGFLMGPILEEFKTNRDELTKTLNEILFQALKGKERVCPKTDLNIKVTAQGGVGTAKEQEFLMTHYNLDSIGWGTPFLLVPEVCNVDEGTLHLLEEAKEKDLVLSHASPLGVRYNNLLGNTRDINVLKNFAENKPGSPCSKKYMICNTEFTEKPICTASIQYQKLKLTDLKKKNLQKQEYEKEISLLLEKTCLCKGLSASSFLVNQIDTKSDGDGVSICPGPNLAYFSKRVKLKEMVDHIYNRTNLIVRTDRPHMFIKEMNMYIDYLKEQIDELHNPVAKQLRSLEKYKQNLLTGVDYYKDLSNNITGKFKNMKSQVGNDLEKLELEIRGLLITSEK</sequence>
<evidence type="ECO:0000313" key="1">
    <source>
        <dbReference type="EMBL" id="BAX78689.1"/>
    </source>
</evidence>
<dbReference type="OrthoDB" id="9811599at2"/>
<keyword evidence="2" id="KW-1185">Reference proteome</keyword>
<organism evidence="1 2">
    <name type="scientific">Labilibaculum antarcticum</name>
    <dbReference type="NCBI Taxonomy" id="1717717"/>
    <lineage>
        <taxon>Bacteria</taxon>
        <taxon>Pseudomonadati</taxon>
        <taxon>Bacteroidota</taxon>
        <taxon>Bacteroidia</taxon>
        <taxon>Marinilabiliales</taxon>
        <taxon>Marinifilaceae</taxon>
        <taxon>Labilibaculum</taxon>
    </lineage>
</organism>
<reference evidence="1 2" key="1">
    <citation type="journal article" date="2018" name="Mar. Genomics">
        <title>Complete genome sequence of Marinifilaceae bacterium strain SPP2, isolated from the Antarctic marine sediment.</title>
        <authorList>
            <person name="Watanabe M."/>
            <person name="Kojima H."/>
            <person name="Fukui M."/>
        </authorList>
    </citation>
    <scope>NUCLEOTIDE SEQUENCE [LARGE SCALE GENOMIC DNA]</scope>
    <source>
        <strain evidence="1 2">SPP2</strain>
    </source>
</reference>
<reference evidence="2" key="2">
    <citation type="journal article" date="2020" name="Antonie Van Leeuwenhoek">
        <title>Labilibaculum antarcticum sp. nov., a novel facultative anaerobic, psychrotorelant bacterium isolated from marine sediment of Antarctica.</title>
        <authorList>
            <person name="Watanabe M."/>
            <person name="Kojima H."/>
            <person name="Fukui M."/>
        </authorList>
    </citation>
    <scope>NUCLEOTIDE SEQUENCE [LARGE SCALE GENOMIC DNA]</scope>
    <source>
        <strain evidence="2">SPP2</strain>
    </source>
</reference>
<dbReference type="KEGG" id="mbas:ALGA_0294"/>
<gene>
    <name evidence="1" type="ORF">ALGA_0294</name>
</gene>
<dbReference type="EMBL" id="AP018042">
    <property type="protein sequence ID" value="BAX78689.1"/>
    <property type="molecule type" value="Genomic_DNA"/>
</dbReference>
<proteinExistence type="predicted"/>